<dbReference type="RefSeq" id="WP_081908106.1">
    <property type="nucleotide sequence ID" value="NZ_CP045798.1"/>
</dbReference>
<feature type="domain" description="4Fe-4S ferredoxin-type" evidence="4">
    <location>
        <begin position="39"/>
        <end position="67"/>
    </location>
</feature>
<evidence type="ECO:0000313" key="5">
    <source>
        <dbReference type="EMBL" id="QNB46607.1"/>
    </source>
</evidence>
<gene>
    <name evidence="5" type="ORF">BR63_09985</name>
</gene>
<keyword evidence="3" id="KW-0411">Iron-sulfur</keyword>
<evidence type="ECO:0000256" key="1">
    <source>
        <dbReference type="ARBA" id="ARBA00022723"/>
    </source>
</evidence>
<evidence type="ECO:0000313" key="6">
    <source>
        <dbReference type="Proteomes" id="UP000515847"/>
    </source>
</evidence>
<organism evidence="5 6">
    <name type="scientific">Thermanaerosceptrum fracticalcis</name>
    <dbReference type="NCBI Taxonomy" id="1712410"/>
    <lineage>
        <taxon>Bacteria</taxon>
        <taxon>Bacillati</taxon>
        <taxon>Bacillota</taxon>
        <taxon>Clostridia</taxon>
        <taxon>Eubacteriales</taxon>
        <taxon>Peptococcaceae</taxon>
        <taxon>Thermanaerosceptrum</taxon>
    </lineage>
</organism>
<dbReference type="GO" id="GO:0051536">
    <property type="term" value="F:iron-sulfur cluster binding"/>
    <property type="evidence" value="ECO:0007669"/>
    <property type="project" value="UniProtKB-KW"/>
</dbReference>
<keyword evidence="2" id="KW-0408">Iron</keyword>
<dbReference type="Proteomes" id="UP000515847">
    <property type="component" value="Chromosome"/>
</dbReference>
<dbReference type="PROSITE" id="PS00198">
    <property type="entry name" value="4FE4S_FER_1"/>
    <property type="match status" value="2"/>
</dbReference>
<evidence type="ECO:0000256" key="2">
    <source>
        <dbReference type="ARBA" id="ARBA00023004"/>
    </source>
</evidence>
<dbReference type="PANTHER" id="PTHR43122:SF2">
    <property type="entry name" value="FERREDOXIN SUBUNIT OF PYRUVATE:FLAVODOXIN OXIDOREDUCTASE"/>
    <property type="match status" value="1"/>
</dbReference>
<dbReference type="PROSITE" id="PS51379">
    <property type="entry name" value="4FE4S_FER_2"/>
    <property type="match status" value="2"/>
</dbReference>
<dbReference type="GO" id="GO:0046872">
    <property type="term" value="F:metal ion binding"/>
    <property type="evidence" value="ECO:0007669"/>
    <property type="project" value="UniProtKB-KW"/>
</dbReference>
<evidence type="ECO:0000259" key="4">
    <source>
        <dbReference type="PROSITE" id="PS51379"/>
    </source>
</evidence>
<accession>A0A7G6E3F3</accession>
<evidence type="ECO:0000256" key="3">
    <source>
        <dbReference type="ARBA" id="ARBA00023014"/>
    </source>
</evidence>
<dbReference type="OrthoDB" id="9804603at2"/>
<dbReference type="InterPro" id="IPR017900">
    <property type="entry name" value="4Fe4S_Fe_S_CS"/>
</dbReference>
<dbReference type="AlphaFoldDB" id="A0A7G6E3F3"/>
<sequence>MGYIKIREERCKGCTLCINACPKKIISLAPYTNSKGYNPATLTNEEACTGCGSCYAFCPDVCIEVYR</sequence>
<dbReference type="PANTHER" id="PTHR43122">
    <property type="entry name" value="FERREDOXIN SUBUNIT OF PYRUVATE:FLAVODOXIN OXIDOREDUCTASE-RELATED"/>
    <property type="match status" value="1"/>
</dbReference>
<dbReference type="InterPro" id="IPR017896">
    <property type="entry name" value="4Fe4S_Fe-S-bd"/>
</dbReference>
<dbReference type="SUPFAM" id="SSF54862">
    <property type="entry name" value="4Fe-4S ferredoxins"/>
    <property type="match status" value="1"/>
</dbReference>
<reference evidence="5 6" key="1">
    <citation type="journal article" date="2019" name="Front. Microbiol.">
        <title>Thermoanaerosceptrum fracticalcis gen. nov. sp. nov., a Novel Fumarate-Fermenting Microorganism From a Deep Fractured Carbonate Aquifer of the US Great Basin.</title>
        <authorList>
            <person name="Hamilton-Brehm S.D."/>
            <person name="Stewart L.E."/>
            <person name="Zavarin M."/>
            <person name="Caldwell M."/>
            <person name="Lawson P.A."/>
            <person name="Onstott T.C."/>
            <person name="Grzymski J."/>
            <person name="Neveux I."/>
            <person name="Lollar B.S."/>
            <person name="Russell C.E."/>
            <person name="Moser D.P."/>
        </authorList>
    </citation>
    <scope>NUCLEOTIDE SEQUENCE [LARGE SCALE GENOMIC DNA]</scope>
    <source>
        <strain evidence="5 6">DRI-13</strain>
    </source>
</reference>
<feature type="domain" description="4Fe-4S ferredoxin-type" evidence="4">
    <location>
        <begin position="2"/>
        <end position="31"/>
    </location>
</feature>
<proteinExistence type="predicted"/>
<protein>
    <submittedName>
        <fullName evidence="5">4Fe-4S dicluster domain-containing protein</fullName>
    </submittedName>
</protein>
<dbReference type="KEGG" id="tfr:BR63_09985"/>
<dbReference type="Pfam" id="PF12838">
    <property type="entry name" value="Fer4_7"/>
    <property type="match status" value="1"/>
</dbReference>
<keyword evidence="1" id="KW-0479">Metal-binding</keyword>
<dbReference type="Gene3D" id="3.30.70.20">
    <property type="match status" value="1"/>
</dbReference>
<dbReference type="EMBL" id="CP045798">
    <property type="protein sequence ID" value="QNB46607.1"/>
    <property type="molecule type" value="Genomic_DNA"/>
</dbReference>
<keyword evidence="6" id="KW-1185">Reference proteome</keyword>
<name>A0A7G6E3F3_THEFR</name>